<reference evidence="2" key="1">
    <citation type="submission" date="2018-05" db="EMBL/GenBank/DDBJ databases">
        <title>Draft genome of Mucuna pruriens seed.</title>
        <authorList>
            <person name="Nnadi N.E."/>
            <person name="Vos R."/>
            <person name="Hasami M.H."/>
            <person name="Devisetty U.K."/>
            <person name="Aguiy J.C."/>
        </authorList>
    </citation>
    <scope>NUCLEOTIDE SEQUENCE [LARGE SCALE GENOMIC DNA]</scope>
    <source>
        <strain evidence="2">JCA_2017</strain>
    </source>
</reference>
<organism evidence="2 3">
    <name type="scientific">Mucuna pruriens</name>
    <name type="common">Velvet bean</name>
    <name type="synonym">Dolichos pruriens</name>
    <dbReference type="NCBI Taxonomy" id="157652"/>
    <lineage>
        <taxon>Eukaryota</taxon>
        <taxon>Viridiplantae</taxon>
        <taxon>Streptophyta</taxon>
        <taxon>Embryophyta</taxon>
        <taxon>Tracheophyta</taxon>
        <taxon>Spermatophyta</taxon>
        <taxon>Magnoliopsida</taxon>
        <taxon>eudicotyledons</taxon>
        <taxon>Gunneridae</taxon>
        <taxon>Pentapetalae</taxon>
        <taxon>rosids</taxon>
        <taxon>fabids</taxon>
        <taxon>Fabales</taxon>
        <taxon>Fabaceae</taxon>
        <taxon>Papilionoideae</taxon>
        <taxon>50 kb inversion clade</taxon>
        <taxon>NPAAA clade</taxon>
        <taxon>indigoferoid/millettioid clade</taxon>
        <taxon>Phaseoleae</taxon>
        <taxon>Mucuna</taxon>
    </lineage>
</organism>
<feature type="domain" description="DUF7745" evidence="1">
    <location>
        <begin position="25"/>
        <end position="183"/>
    </location>
</feature>
<dbReference type="EMBL" id="QJKJ01004133">
    <property type="protein sequence ID" value="RDX95426.1"/>
    <property type="molecule type" value="Genomic_DNA"/>
</dbReference>
<accession>A0A371GY90</accession>
<dbReference type="PANTHER" id="PTHR48154:SF1">
    <property type="entry name" value="PROTEIN, PUTATIVE-RELATED"/>
    <property type="match status" value="1"/>
</dbReference>
<evidence type="ECO:0000313" key="2">
    <source>
        <dbReference type="EMBL" id="RDX95426.1"/>
    </source>
</evidence>
<comment type="caution">
    <text evidence="2">The sequence shown here is derived from an EMBL/GenBank/DDBJ whole genome shotgun (WGS) entry which is preliminary data.</text>
</comment>
<proteinExistence type="predicted"/>
<dbReference type="OrthoDB" id="1743443at2759"/>
<dbReference type="InterPro" id="IPR056647">
    <property type="entry name" value="DUF7745"/>
</dbReference>
<dbReference type="AlphaFoldDB" id="A0A371GY90"/>
<dbReference type="PANTHER" id="PTHR48154">
    <property type="entry name" value="PROTEIN, PUTATIVE-RELATED"/>
    <property type="match status" value="1"/>
</dbReference>
<evidence type="ECO:0000313" key="3">
    <source>
        <dbReference type="Proteomes" id="UP000257109"/>
    </source>
</evidence>
<sequence length="183" mass="21631">MDIEVQYKSRNWVPISIKISSLQYLKQFARELKGPWRRVLEERYGKSLDVQLEALMALVQFYDAPLRCFTFRDFQLAPTLEEYERIMGMPVIESSVYFHMVYYSSWAYIARLIKRSEPKVIETKRNRNGVEGLPRSYLEKRLSYLLKEEDWPTTVDILGLLIYGIVLFPHIEGYVDLAVISSF</sequence>
<feature type="non-terminal residue" evidence="2">
    <location>
        <position position="1"/>
    </location>
</feature>
<dbReference type="Pfam" id="PF24924">
    <property type="entry name" value="DUF7745"/>
    <property type="match status" value="1"/>
</dbReference>
<dbReference type="Proteomes" id="UP000257109">
    <property type="component" value="Unassembled WGS sequence"/>
</dbReference>
<gene>
    <name evidence="2" type="ORF">CR513_22055</name>
</gene>
<protein>
    <recommendedName>
        <fullName evidence="1">DUF7745 domain-containing protein</fullName>
    </recommendedName>
</protein>
<name>A0A371GY90_MUCPR</name>
<keyword evidence="3" id="KW-1185">Reference proteome</keyword>
<evidence type="ECO:0000259" key="1">
    <source>
        <dbReference type="Pfam" id="PF24924"/>
    </source>
</evidence>